<evidence type="ECO:0000256" key="3">
    <source>
        <dbReference type="ARBA" id="ARBA00022741"/>
    </source>
</evidence>
<accession>A0AAN9EF50</accession>
<keyword evidence="4" id="KW-0418">Kinase</keyword>
<comment type="caution">
    <text evidence="6">The sequence shown here is derived from an EMBL/GenBank/DDBJ whole genome shotgun (WGS) entry which is preliminary data.</text>
</comment>
<dbReference type="GO" id="GO:0005886">
    <property type="term" value="C:plasma membrane"/>
    <property type="evidence" value="ECO:0007669"/>
    <property type="project" value="TreeGrafter"/>
</dbReference>
<dbReference type="GO" id="GO:0005524">
    <property type="term" value="F:ATP binding"/>
    <property type="evidence" value="ECO:0007669"/>
    <property type="project" value="UniProtKB-KW"/>
</dbReference>
<dbReference type="PANTHER" id="PTHR27002">
    <property type="entry name" value="RECEPTOR-LIKE SERINE/THREONINE-PROTEIN KINASE SD1-8"/>
    <property type="match status" value="1"/>
</dbReference>
<name>A0AAN9EF50_CROPI</name>
<proteinExistence type="predicted"/>
<dbReference type="Gene3D" id="3.30.200.20">
    <property type="entry name" value="Phosphorylase Kinase, domain 1"/>
    <property type="match status" value="2"/>
</dbReference>
<reference evidence="6 7" key="1">
    <citation type="submission" date="2024-01" db="EMBL/GenBank/DDBJ databases">
        <title>The genomes of 5 underutilized Papilionoideae crops provide insights into root nodulation and disease resistanc.</title>
        <authorList>
            <person name="Yuan L."/>
        </authorList>
    </citation>
    <scope>NUCLEOTIDE SEQUENCE [LARGE SCALE GENOMIC DNA]</scope>
    <source>
        <strain evidence="6">ZHUSHIDOU_FW_LH</strain>
        <tissue evidence="6">Leaf</tissue>
    </source>
</reference>
<gene>
    <name evidence="6" type="ORF">RIF29_28494</name>
</gene>
<dbReference type="AlphaFoldDB" id="A0AAN9EF50"/>
<evidence type="ECO:0000313" key="6">
    <source>
        <dbReference type="EMBL" id="KAK7255091.1"/>
    </source>
</evidence>
<dbReference type="GO" id="GO:0004674">
    <property type="term" value="F:protein serine/threonine kinase activity"/>
    <property type="evidence" value="ECO:0007669"/>
    <property type="project" value="UniProtKB-KW"/>
</dbReference>
<evidence type="ECO:0000313" key="7">
    <source>
        <dbReference type="Proteomes" id="UP001372338"/>
    </source>
</evidence>
<organism evidence="6 7">
    <name type="scientific">Crotalaria pallida</name>
    <name type="common">Smooth rattlebox</name>
    <name type="synonym">Crotalaria striata</name>
    <dbReference type="NCBI Taxonomy" id="3830"/>
    <lineage>
        <taxon>Eukaryota</taxon>
        <taxon>Viridiplantae</taxon>
        <taxon>Streptophyta</taxon>
        <taxon>Embryophyta</taxon>
        <taxon>Tracheophyta</taxon>
        <taxon>Spermatophyta</taxon>
        <taxon>Magnoliopsida</taxon>
        <taxon>eudicotyledons</taxon>
        <taxon>Gunneridae</taxon>
        <taxon>Pentapetalae</taxon>
        <taxon>rosids</taxon>
        <taxon>fabids</taxon>
        <taxon>Fabales</taxon>
        <taxon>Fabaceae</taxon>
        <taxon>Papilionoideae</taxon>
        <taxon>50 kb inversion clade</taxon>
        <taxon>genistoids sensu lato</taxon>
        <taxon>core genistoids</taxon>
        <taxon>Crotalarieae</taxon>
        <taxon>Crotalaria</taxon>
    </lineage>
</organism>
<evidence type="ECO:0000256" key="1">
    <source>
        <dbReference type="ARBA" id="ARBA00022527"/>
    </source>
</evidence>
<protein>
    <recommendedName>
        <fullName evidence="8">Protein kinase domain-containing protein</fullName>
    </recommendedName>
</protein>
<keyword evidence="1" id="KW-0723">Serine/threonine-protein kinase</keyword>
<evidence type="ECO:0000256" key="2">
    <source>
        <dbReference type="ARBA" id="ARBA00022679"/>
    </source>
</evidence>
<dbReference type="Proteomes" id="UP001372338">
    <property type="component" value="Unassembled WGS sequence"/>
</dbReference>
<dbReference type="PANTHER" id="PTHR27002:SF150">
    <property type="entry name" value="RECEPTOR-LIKE SERINE_THREONINE-PROTEIN KINASE SD1-8"/>
    <property type="match status" value="1"/>
</dbReference>
<keyword evidence="3" id="KW-0547">Nucleotide-binding</keyword>
<evidence type="ECO:0008006" key="8">
    <source>
        <dbReference type="Google" id="ProtNLM"/>
    </source>
</evidence>
<keyword evidence="2" id="KW-0808">Transferase</keyword>
<keyword evidence="7" id="KW-1185">Reference proteome</keyword>
<dbReference type="InterPro" id="IPR011009">
    <property type="entry name" value="Kinase-like_dom_sf"/>
</dbReference>
<dbReference type="EMBL" id="JAYWIO010000006">
    <property type="protein sequence ID" value="KAK7255091.1"/>
    <property type="molecule type" value="Genomic_DNA"/>
</dbReference>
<keyword evidence="5" id="KW-0067">ATP-binding</keyword>
<sequence>MPEVEFSSKRNMLGSDERNMDDLDLSLFDFNIITMATYNFSKESKLGQGGFGVVYKESEFKNEVKLLVKLQHPNLVCLLGCTIQMDEKMLDFLNYCCTFDD</sequence>
<dbReference type="SUPFAM" id="SSF56112">
    <property type="entry name" value="Protein kinase-like (PK-like)"/>
    <property type="match status" value="1"/>
</dbReference>
<evidence type="ECO:0000256" key="4">
    <source>
        <dbReference type="ARBA" id="ARBA00022777"/>
    </source>
</evidence>
<evidence type="ECO:0000256" key="5">
    <source>
        <dbReference type="ARBA" id="ARBA00022840"/>
    </source>
</evidence>